<dbReference type="GO" id="GO:0005975">
    <property type="term" value="P:carbohydrate metabolic process"/>
    <property type="evidence" value="ECO:0007669"/>
    <property type="project" value="InterPro"/>
</dbReference>
<gene>
    <name evidence="1" type="ORF">NSPH01132_LOCUS1175</name>
</gene>
<dbReference type="SUPFAM" id="SSF88713">
    <property type="entry name" value="Glycoside hydrolase/deacetylase"/>
    <property type="match status" value="1"/>
</dbReference>
<reference evidence="1" key="1">
    <citation type="submission" date="2021-01" db="EMBL/GenBank/DDBJ databases">
        <authorList>
            <person name="Corre E."/>
            <person name="Pelletier E."/>
            <person name="Niang G."/>
            <person name="Scheremetjew M."/>
            <person name="Finn R."/>
            <person name="Kale V."/>
            <person name="Holt S."/>
            <person name="Cochrane G."/>
            <person name="Meng A."/>
            <person name="Brown T."/>
            <person name="Cohen L."/>
        </authorList>
    </citation>
    <scope>NUCLEOTIDE SEQUENCE</scope>
    <source>
        <strain evidence="1">BC52</strain>
    </source>
</reference>
<dbReference type="Gene3D" id="3.20.20.370">
    <property type="entry name" value="Glycoside hydrolase/deacetylase"/>
    <property type="match status" value="1"/>
</dbReference>
<evidence type="ECO:0008006" key="2">
    <source>
        <dbReference type="Google" id="ProtNLM"/>
    </source>
</evidence>
<dbReference type="AlphaFoldDB" id="A0A7S2VUS7"/>
<sequence>MAAVLEENGYVSVLADAFSGDPGIDDAEFHCHYLLSMVRNGSVLLMHSPESDNHRSQTLAALDALIPNLLNEGYGFVTLDAMLQRENKFKMTNTVVRESQTN</sequence>
<name>A0A7S2VUS7_9EUKA</name>
<dbReference type="EMBL" id="HBHC01001953">
    <property type="protein sequence ID" value="CAD9651562.1"/>
    <property type="molecule type" value="Transcribed_RNA"/>
</dbReference>
<accession>A0A7S2VUS7</accession>
<proteinExistence type="predicted"/>
<organism evidence="1">
    <name type="scientific">Norrisiella sphaerica</name>
    <dbReference type="NCBI Taxonomy" id="552664"/>
    <lineage>
        <taxon>Eukaryota</taxon>
        <taxon>Sar</taxon>
        <taxon>Rhizaria</taxon>
        <taxon>Cercozoa</taxon>
        <taxon>Chlorarachniophyceae</taxon>
        <taxon>Norrisiella</taxon>
    </lineage>
</organism>
<evidence type="ECO:0000313" key="1">
    <source>
        <dbReference type="EMBL" id="CAD9651562.1"/>
    </source>
</evidence>
<dbReference type="InterPro" id="IPR011330">
    <property type="entry name" value="Glyco_hydro/deAcase_b/a-brl"/>
</dbReference>
<protein>
    <recommendedName>
        <fullName evidence="2">NodB homology domain-containing protein</fullName>
    </recommendedName>
</protein>